<feature type="non-terminal residue" evidence="1">
    <location>
        <position position="1"/>
    </location>
</feature>
<proteinExistence type="predicted"/>
<reference evidence="1 2" key="1">
    <citation type="journal article" date="2015" name="Nature">
        <title>rRNA introns, odd ribosomes, and small enigmatic genomes across a large radiation of phyla.</title>
        <authorList>
            <person name="Brown C.T."/>
            <person name="Hug L.A."/>
            <person name="Thomas B.C."/>
            <person name="Sharon I."/>
            <person name="Castelle C.J."/>
            <person name="Singh A."/>
            <person name="Wilkins M.J."/>
            <person name="Williams K.H."/>
            <person name="Banfield J.F."/>
        </authorList>
    </citation>
    <scope>NUCLEOTIDE SEQUENCE [LARGE SCALE GENOMIC DNA]</scope>
</reference>
<comment type="caution">
    <text evidence="1">The sequence shown here is derived from an EMBL/GenBank/DDBJ whole genome shotgun (WGS) entry which is preliminary data.</text>
</comment>
<dbReference type="Proteomes" id="UP000034012">
    <property type="component" value="Unassembled WGS sequence"/>
</dbReference>
<dbReference type="EMBL" id="LCHK01000022">
    <property type="protein sequence ID" value="KKT32194.1"/>
    <property type="molecule type" value="Genomic_DNA"/>
</dbReference>
<accession>A0A837IF58</accession>
<sequence>IAYSNQLAAIDWIYNFSNGRDFNVDEYVPPVIPYAYQYLFEWLGTQKYQRLPLDKNIPLLYTLYEADPDHPERLQAWLDRQKGIGTVLKEQRFGGIVVQERQRIFKK</sequence>
<organism evidence="1 2">
    <name type="scientific">Candidatus Woesebacteria bacterium GW2011_GWB1_44_11</name>
    <dbReference type="NCBI Taxonomy" id="1618579"/>
    <lineage>
        <taxon>Bacteria</taxon>
        <taxon>Candidatus Woeseibacteriota</taxon>
    </lineage>
</organism>
<name>A0A837IF58_9BACT</name>
<gene>
    <name evidence="1" type="ORF">UW20_C0022G0007</name>
</gene>
<protein>
    <submittedName>
        <fullName evidence="1">Uncharacterized protein</fullName>
    </submittedName>
</protein>
<dbReference type="AlphaFoldDB" id="A0A837IF58"/>
<evidence type="ECO:0000313" key="1">
    <source>
        <dbReference type="EMBL" id="KKT32194.1"/>
    </source>
</evidence>
<evidence type="ECO:0000313" key="2">
    <source>
        <dbReference type="Proteomes" id="UP000034012"/>
    </source>
</evidence>